<proteinExistence type="predicted"/>
<evidence type="ECO:0000313" key="1">
    <source>
        <dbReference type="EMBL" id="CAG2249053.1"/>
    </source>
</evidence>
<accession>A0A8S3UTT9</accession>
<comment type="caution">
    <text evidence="1">The sequence shown here is derived from an EMBL/GenBank/DDBJ whole genome shotgun (WGS) entry which is preliminary data.</text>
</comment>
<gene>
    <name evidence="1" type="ORF">MEDL_60874</name>
</gene>
<sequence length="152" mass="17188">MNSTFLDEATCQDDRIEGCKAFITSNCVRSIADLAERYQNKMIISLQKSSKLIWLLLYVNTATQFQKFQTLQSDRPLSSAYANSTSIKLNEIITENNEMNKTRFKDTKCNLPPINDDESKTKIPKEGISPSELEIVDRSVTVPISTTLDVTK</sequence>
<name>A0A8S3UTT9_MYTED</name>
<evidence type="ECO:0000313" key="2">
    <source>
        <dbReference type="Proteomes" id="UP000683360"/>
    </source>
</evidence>
<organism evidence="1 2">
    <name type="scientific">Mytilus edulis</name>
    <name type="common">Blue mussel</name>
    <dbReference type="NCBI Taxonomy" id="6550"/>
    <lineage>
        <taxon>Eukaryota</taxon>
        <taxon>Metazoa</taxon>
        <taxon>Spiralia</taxon>
        <taxon>Lophotrochozoa</taxon>
        <taxon>Mollusca</taxon>
        <taxon>Bivalvia</taxon>
        <taxon>Autobranchia</taxon>
        <taxon>Pteriomorphia</taxon>
        <taxon>Mytilida</taxon>
        <taxon>Mytiloidea</taxon>
        <taxon>Mytilidae</taxon>
        <taxon>Mytilinae</taxon>
        <taxon>Mytilus</taxon>
    </lineage>
</organism>
<protein>
    <submittedName>
        <fullName evidence="1">Uncharacterized protein</fullName>
    </submittedName>
</protein>
<dbReference type="AlphaFoldDB" id="A0A8S3UTT9"/>
<reference evidence="1" key="1">
    <citation type="submission" date="2021-03" db="EMBL/GenBank/DDBJ databases">
        <authorList>
            <person name="Bekaert M."/>
        </authorList>
    </citation>
    <scope>NUCLEOTIDE SEQUENCE</scope>
</reference>
<dbReference type="EMBL" id="CAJPWZ010002959">
    <property type="protein sequence ID" value="CAG2249053.1"/>
    <property type="molecule type" value="Genomic_DNA"/>
</dbReference>
<keyword evidence="2" id="KW-1185">Reference proteome</keyword>
<dbReference type="Proteomes" id="UP000683360">
    <property type="component" value="Unassembled WGS sequence"/>
</dbReference>